<keyword evidence="1" id="KW-1133">Transmembrane helix</keyword>
<dbReference type="Proteomes" id="UP000045978">
    <property type="component" value="Unassembled WGS sequence"/>
</dbReference>
<proteinExistence type="predicted"/>
<reference evidence="2 3" key="1">
    <citation type="submission" date="2015-07" db="EMBL/GenBank/DDBJ databases">
        <authorList>
            <person name="Noorani M."/>
        </authorList>
    </citation>
    <scope>NUCLEOTIDE SEQUENCE [LARGE SCALE GENOMIC DNA]</scope>
    <source>
        <strain evidence="2">LMG730</strain>
    </source>
</reference>
<name>A0A0K2ZMF2_9XANT</name>
<dbReference type="GO" id="GO:0042910">
    <property type="term" value="F:xenobiotic transmembrane transporter activity"/>
    <property type="evidence" value="ECO:0007669"/>
    <property type="project" value="TreeGrafter"/>
</dbReference>
<dbReference type="RefSeq" id="WP_053837951.1">
    <property type="nucleotide sequence ID" value="NZ_CP076251.1"/>
</dbReference>
<evidence type="ECO:0000313" key="2">
    <source>
        <dbReference type="EMBL" id="CTP86966.1"/>
    </source>
</evidence>
<protein>
    <submittedName>
        <fullName evidence="2">Uncharacterized protein</fullName>
    </submittedName>
</protein>
<dbReference type="AlphaFoldDB" id="A0A0K2ZMF2"/>
<organism evidence="2 3">
    <name type="scientific">Xanthomonas graminis pv. phlei</name>
    <dbReference type="NCBI Taxonomy" id="487906"/>
    <lineage>
        <taxon>Bacteria</taxon>
        <taxon>Pseudomonadati</taxon>
        <taxon>Pseudomonadota</taxon>
        <taxon>Gammaproteobacteria</taxon>
        <taxon>Lysobacterales</taxon>
        <taxon>Lysobacteraceae</taxon>
        <taxon>Xanthomonas</taxon>
        <taxon>Xanthomonas translucens group</taxon>
        <taxon>Xanthomonas graminis</taxon>
    </lineage>
</organism>
<dbReference type="PANTHER" id="PTHR32063">
    <property type="match status" value="1"/>
</dbReference>
<accession>A0A0K2ZMF2</accession>
<dbReference type="EMBL" id="CXOJ01000026">
    <property type="protein sequence ID" value="CTP86966.1"/>
    <property type="molecule type" value="Genomic_DNA"/>
</dbReference>
<evidence type="ECO:0000313" key="3">
    <source>
        <dbReference type="Proteomes" id="UP000045978"/>
    </source>
</evidence>
<sequence>MMPIVLGFSGDSSFRASMAIAVIGGLITSALLSLIVIPAALTVVDDLGKWLSRRFRRRSSHSAAG</sequence>
<feature type="transmembrane region" description="Helical" evidence="1">
    <location>
        <begin position="20"/>
        <end position="44"/>
    </location>
</feature>
<dbReference type="Gene3D" id="1.20.1640.10">
    <property type="entry name" value="Multidrug efflux transporter AcrB transmembrane domain"/>
    <property type="match status" value="1"/>
</dbReference>
<dbReference type="InterPro" id="IPR001036">
    <property type="entry name" value="Acrflvin-R"/>
</dbReference>
<keyword evidence="1" id="KW-0812">Transmembrane</keyword>
<dbReference type="PANTHER" id="PTHR32063:SF77">
    <property type="entry name" value="ACR FAMILY TRANSPORT PROTEIN"/>
    <property type="match status" value="1"/>
</dbReference>
<evidence type="ECO:0000256" key="1">
    <source>
        <dbReference type="SAM" id="Phobius"/>
    </source>
</evidence>
<dbReference type="SUPFAM" id="SSF82866">
    <property type="entry name" value="Multidrug efflux transporter AcrB transmembrane domain"/>
    <property type="match status" value="1"/>
</dbReference>
<dbReference type="GO" id="GO:0005886">
    <property type="term" value="C:plasma membrane"/>
    <property type="evidence" value="ECO:0007669"/>
    <property type="project" value="TreeGrafter"/>
</dbReference>
<keyword evidence="1" id="KW-0472">Membrane</keyword>
<gene>
    <name evidence="2" type="ORF">XTPLMG730_1644</name>
</gene>